<dbReference type="AlphaFoldDB" id="A0A1N7MCU6"/>
<dbReference type="InterPro" id="IPR009057">
    <property type="entry name" value="Homeodomain-like_sf"/>
</dbReference>
<organism evidence="4 5">
    <name type="scientific">Thalassolituus maritimus</name>
    <dbReference type="NCBI Taxonomy" id="484498"/>
    <lineage>
        <taxon>Bacteria</taxon>
        <taxon>Pseudomonadati</taxon>
        <taxon>Pseudomonadota</taxon>
        <taxon>Gammaproteobacteria</taxon>
        <taxon>Oceanospirillales</taxon>
        <taxon>Oceanospirillaceae</taxon>
        <taxon>Thalassolituus</taxon>
    </lineage>
</organism>
<feature type="domain" description="HTH tetR-type" evidence="3">
    <location>
        <begin position="12"/>
        <end position="72"/>
    </location>
</feature>
<dbReference type="Pfam" id="PF00440">
    <property type="entry name" value="TetR_N"/>
    <property type="match status" value="1"/>
</dbReference>
<protein>
    <submittedName>
        <fullName evidence="4">Transcriptional regulator, TetR family</fullName>
    </submittedName>
</protein>
<dbReference type="SUPFAM" id="SSF46689">
    <property type="entry name" value="Homeodomain-like"/>
    <property type="match status" value="1"/>
</dbReference>
<proteinExistence type="predicted"/>
<dbReference type="Pfam" id="PF14278">
    <property type="entry name" value="TetR_C_8"/>
    <property type="match status" value="1"/>
</dbReference>
<dbReference type="PANTHER" id="PTHR43479:SF7">
    <property type="entry name" value="TETR-FAMILY TRANSCRIPTIONAL REGULATOR"/>
    <property type="match status" value="1"/>
</dbReference>
<gene>
    <name evidence="4" type="ORF">SAMN05421686_105105</name>
</gene>
<dbReference type="PANTHER" id="PTHR43479">
    <property type="entry name" value="ACREF/ENVCD OPERON REPRESSOR-RELATED"/>
    <property type="match status" value="1"/>
</dbReference>
<dbReference type="PROSITE" id="PS50977">
    <property type="entry name" value="HTH_TETR_2"/>
    <property type="match status" value="1"/>
</dbReference>
<dbReference type="RefSeq" id="WP_076515405.1">
    <property type="nucleotide sequence ID" value="NZ_FTOH01000005.1"/>
</dbReference>
<dbReference type="PRINTS" id="PR00455">
    <property type="entry name" value="HTHTETR"/>
</dbReference>
<name>A0A1N7MCU6_9GAMM</name>
<dbReference type="EMBL" id="FTOH01000005">
    <property type="protein sequence ID" value="SIS83903.1"/>
    <property type="molecule type" value="Genomic_DNA"/>
</dbReference>
<evidence type="ECO:0000256" key="1">
    <source>
        <dbReference type="ARBA" id="ARBA00023125"/>
    </source>
</evidence>
<evidence type="ECO:0000256" key="2">
    <source>
        <dbReference type="PROSITE-ProRule" id="PRU00335"/>
    </source>
</evidence>
<reference evidence="5" key="1">
    <citation type="submission" date="2017-01" db="EMBL/GenBank/DDBJ databases">
        <authorList>
            <person name="Varghese N."/>
            <person name="Submissions S."/>
        </authorList>
    </citation>
    <scope>NUCLEOTIDE SEQUENCE [LARGE SCALE GENOMIC DNA]</scope>
    <source>
        <strain evidence="5">DSM 24913</strain>
    </source>
</reference>
<keyword evidence="5" id="KW-1185">Reference proteome</keyword>
<evidence type="ECO:0000313" key="5">
    <source>
        <dbReference type="Proteomes" id="UP000185639"/>
    </source>
</evidence>
<feature type="DNA-binding region" description="H-T-H motif" evidence="2">
    <location>
        <begin position="35"/>
        <end position="54"/>
    </location>
</feature>
<evidence type="ECO:0000313" key="4">
    <source>
        <dbReference type="EMBL" id="SIS83903.1"/>
    </source>
</evidence>
<dbReference type="InterPro" id="IPR001647">
    <property type="entry name" value="HTH_TetR"/>
</dbReference>
<dbReference type="OrthoDB" id="9811084at2"/>
<dbReference type="STRING" id="484498.SAMN05421686_105105"/>
<dbReference type="Gene3D" id="1.10.357.10">
    <property type="entry name" value="Tetracycline Repressor, domain 2"/>
    <property type="match status" value="1"/>
</dbReference>
<evidence type="ECO:0000259" key="3">
    <source>
        <dbReference type="PROSITE" id="PS50977"/>
    </source>
</evidence>
<keyword evidence="1 2" id="KW-0238">DNA-binding</keyword>
<dbReference type="Proteomes" id="UP000185639">
    <property type="component" value="Unassembled WGS sequence"/>
</dbReference>
<dbReference type="GO" id="GO:0003677">
    <property type="term" value="F:DNA binding"/>
    <property type="evidence" value="ECO:0007669"/>
    <property type="project" value="UniProtKB-UniRule"/>
</dbReference>
<accession>A0A1N7MCU6</accession>
<sequence length="197" mass="22772">MAAAKELDKRVERSRRLLVNTLLKLMAEKPYSKLSVANICEHSGVARPTFYLHFRSKDDLLRYYIEQMFLEFAEQIDPILTRSPNVDPEIAVLMFRQWQLHSDVAKLLVAEDVEAILLNEFKTYVGRTIERYIEAHKLNIASNSRIHYVIDYLAGASFAVIVRWIREDFNESPEELASLYSDLSRPGLLQVLLSGKL</sequence>
<dbReference type="InterPro" id="IPR050624">
    <property type="entry name" value="HTH-type_Tx_Regulator"/>
</dbReference>
<dbReference type="InterPro" id="IPR039532">
    <property type="entry name" value="TetR_C_Firmicutes"/>
</dbReference>